<keyword evidence="3" id="KW-1185">Reference proteome</keyword>
<comment type="caution">
    <text evidence="2">The sequence shown here is derived from an EMBL/GenBank/DDBJ whole genome shotgun (WGS) entry which is preliminary data.</text>
</comment>
<dbReference type="RefSeq" id="WP_176255720.1">
    <property type="nucleotide sequence ID" value="NZ_BAABXL010000001.1"/>
</dbReference>
<dbReference type="Gene3D" id="3.30.2320.30">
    <property type="entry name" value="ATP synthase, E subunit, C-terminal"/>
    <property type="match status" value="1"/>
</dbReference>
<dbReference type="SUPFAM" id="SSF160527">
    <property type="entry name" value="V-type ATPase subunit E-like"/>
    <property type="match status" value="1"/>
</dbReference>
<evidence type="ECO:0000313" key="3">
    <source>
        <dbReference type="Proteomes" id="UP001600894"/>
    </source>
</evidence>
<organism evidence="2 3">
    <name type="scientific">Enterocloster alcoholdehydrogenati</name>
    <dbReference type="NCBI Taxonomy" id="2547410"/>
    <lineage>
        <taxon>Bacteria</taxon>
        <taxon>Bacillati</taxon>
        <taxon>Bacillota</taxon>
        <taxon>Clostridia</taxon>
        <taxon>Lachnospirales</taxon>
        <taxon>Lachnospiraceae</taxon>
        <taxon>Enterocloster</taxon>
    </lineage>
</organism>
<gene>
    <name evidence="2" type="ORF">F130042H8_01650</name>
</gene>
<dbReference type="EMBL" id="BAABXL010000001">
    <property type="protein sequence ID" value="GAA6267105.1"/>
    <property type="molecule type" value="Genomic_DNA"/>
</dbReference>
<evidence type="ECO:0000256" key="1">
    <source>
        <dbReference type="SAM" id="MobiDB-lite"/>
    </source>
</evidence>
<proteinExistence type="predicted"/>
<feature type="region of interest" description="Disordered" evidence="1">
    <location>
        <begin position="44"/>
        <end position="66"/>
    </location>
</feature>
<sequence length="193" mass="22448">MTTEEKLKHFQEICMTDAREKSARMLDDCVRALEAAFEEHKADAERRAAMQEEAQREKLEREKNKKLSIGQLDQKREISRRQEELKDKLFVEVKDMLANFMETREYQELLEKQVQAAKDFAGDEALIIYMDPSDEDKARRLALHHNVTVKISEYSFNGGIRAVVPAKHVLIDSSFDTKLKEARHDFTFDLGGK</sequence>
<name>A0ABQ0ASU9_9FIRM</name>
<dbReference type="Proteomes" id="UP001600894">
    <property type="component" value="Unassembled WGS sequence"/>
</dbReference>
<accession>A0ABQ0ASU9</accession>
<dbReference type="InterPro" id="IPR038495">
    <property type="entry name" value="ATPase_E_C"/>
</dbReference>
<evidence type="ECO:0000313" key="2">
    <source>
        <dbReference type="EMBL" id="GAA6267105.1"/>
    </source>
</evidence>
<feature type="compositionally biased region" description="Basic and acidic residues" evidence="1">
    <location>
        <begin position="44"/>
        <end position="65"/>
    </location>
</feature>
<protein>
    <recommendedName>
        <fullName evidence="4">ATPase</fullName>
    </recommendedName>
</protein>
<evidence type="ECO:0008006" key="4">
    <source>
        <dbReference type="Google" id="ProtNLM"/>
    </source>
</evidence>
<reference evidence="2 3" key="1">
    <citation type="submission" date="2024-04" db="EMBL/GenBank/DDBJ databases">
        <title>Defined microbial consortia suppress multidrug-resistant proinflammatory Enterobacteriaceae via ecological control.</title>
        <authorList>
            <person name="Furuichi M."/>
            <person name="Kawaguchi T."/>
            <person name="Pust M."/>
            <person name="Yasuma K."/>
            <person name="Plichta D."/>
            <person name="Hasegawa N."/>
            <person name="Ohya T."/>
            <person name="Bhattarai S."/>
            <person name="Sasajima S."/>
            <person name="Aoto Y."/>
            <person name="Tuganbaev T."/>
            <person name="Yaginuma M."/>
            <person name="Ueda M."/>
            <person name="Okahashi N."/>
            <person name="Amafuji K."/>
            <person name="Kiridooshi Y."/>
            <person name="Sugita K."/>
            <person name="Strazar M."/>
            <person name="Skelly A."/>
            <person name="Suda W."/>
            <person name="Hattori M."/>
            <person name="Nakamoto N."/>
            <person name="Caballero S."/>
            <person name="Norman J."/>
            <person name="Olle B."/>
            <person name="Tanoue T."/>
            <person name="Arita M."/>
            <person name="Bucci V."/>
            <person name="Atarashi K."/>
            <person name="Xavier R."/>
            <person name="Honda K."/>
        </authorList>
    </citation>
    <scope>NUCLEOTIDE SEQUENCE [LARGE SCALE GENOMIC DNA]</scope>
    <source>
        <strain evidence="3">f13</strain>
    </source>
</reference>